<accession>A0ABY6HNE8</accession>
<evidence type="ECO:0000313" key="2">
    <source>
        <dbReference type="Proteomes" id="UP001208689"/>
    </source>
</evidence>
<reference evidence="1" key="1">
    <citation type="submission" date="2022-09" db="EMBL/GenBank/DDBJ databases">
        <title>Actin cytoskeleton and complex cell architecture in an #Asgard archaeon.</title>
        <authorList>
            <person name="Ponce Toledo R.I."/>
            <person name="Schleper C."/>
            <person name="Rodrigues Oliveira T."/>
            <person name="Wollweber F."/>
            <person name="Xu J."/>
            <person name="Rittmann S."/>
            <person name="Klingl A."/>
            <person name="Pilhofer M."/>
        </authorList>
    </citation>
    <scope>NUCLEOTIDE SEQUENCE</scope>
    <source>
        <strain evidence="1">B-35</strain>
    </source>
</reference>
<organism evidence="1 2">
    <name type="scientific">Candidatus Lokiarchaeum ossiferum</name>
    <dbReference type="NCBI Taxonomy" id="2951803"/>
    <lineage>
        <taxon>Archaea</taxon>
        <taxon>Promethearchaeati</taxon>
        <taxon>Promethearchaeota</taxon>
        <taxon>Promethearchaeia</taxon>
        <taxon>Promethearchaeales</taxon>
        <taxon>Promethearchaeaceae</taxon>
        <taxon>Candidatus Lokiarchaeum</taxon>
    </lineage>
</organism>
<dbReference type="Proteomes" id="UP001208689">
    <property type="component" value="Chromosome"/>
</dbReference>
<evidence type="ECO:0008006" key="3">
    <source>
        <dbReference type="Google" id="ProtNLM"/>
    </source>
</evidence>
<sequence>MTDLPLIPNVQFDTRALEYIEKKKISNVLIDVEYLEEPCTQIFSPIVKDQAHFISEDKGYRNQQGLLVEFSDQYLNHFDFSQDIIISTEGLLKKHLSVKNIDPIIKNVCKI</sequence>
<name>A0ABY6HNE8_9ARCH</name>
<gene>
    <name evidence="1" type="ORF">NEF87_001231</name>
</gene>
<dbReference type="EMBL" id="CP104013">
    <property type="protein sequence ID" value="UYP44946.1"/>
    <property type="molecule type" value="Genomic_DNA"/>
</dbReference>
<keyword evidence="2" id="KW-1185">Reference proteome</keyword>
<protein>
    <recommendedName>
        <fullName evidence="3">DUF5615 domain-containing protein</fullName>
    </recommendedName>
</protein>
<proteinExistence type="predicted"/>
<evidence type="ECO:0000313" key="1">
    <source>
        <dbReference type="EMBL" id="UYP44946.1"/>
    </source>
</evidence>